<comment type="caution">
    <text evidence="2">The sequence shown here is derived from an EMBL/GenBank/DDBJ whole genome shotgun (WGS) entry which is preliminary data.</text>
</comment>
<sequence length="331" mass="37496">MQELSVISPKFHNLVYPRMNLKDHTLDDNLPACRFQSQPDGHRFRQPPESCAGALETLPAELVAKILSQLDLRTLADFRCVNRRASELVDVLPEYRAIITHAPNALHGIVSIEAGRWITPSALYEKLCTPKCEQCDDFGGYLYLLTCKRVCFLCLSKDKLYLPLTRRRVSRIFGLEPQMLAKIPHMRVMPGIYSPNERKAEQSVLVDYESALCAGVTFHGSLDAMEKYVFHKEDQKVTAALKSGAIACRIPPPYLTDPYDGQSGNPLRFVAIVRVPWLNRALQEVEWGFHCIGCEKSSRPPLHYRRQFTEASFEDHLQQCGGIQNGRHQSG</sequence>
<keyword evidence="3" id="KW-1185">Reference proteome</keyword>
<name>G9P4H6_HYPAI</name>
<dbReference type="Pfam" id="PF00646">
    <property type="entry name" value="F-box"/>
    <property type="match status" value="1"/>
</dbReference>
<organism evidence="2 3">
    <name type="scientific">Hypocrea atroviridis (strain ATCC 20476 / IMI 206040)</name>
    <name type="common">Trichoderma atroviride</name>
    <dbReference type="NCBI Taxonomy" id="452589"/>
    <lineage>
        <taxon>Eukaryota</taxon>
        <taxon>Fungi</taxon>
        <taxon>Dikarya</taxon>
        <taxon>Ascomycota</taxon>
        <taxon>Pezizomycotina</taxon>
        <taxon>Sordariomycetes</taxon>
        <taxon>Hypocreomycetidae</taxon>
        <taxon>Hypocreales</taxon>
        <taxon>Hypocreaceae</taxon>
        <taxon>Trichoderma</taxon>
    </lineage>
</organism>
<dbReference type="KEGG" id="tatv:25780436"/>
<feature type="domain" description="F-box" evidence="1">
    <location>
        <begin position="52"/>
        <end position="98"/>
    </location>
</feature>
<dbReference type="Proteomes" id="UP000005426">
    <property type="component" value="Unassembled WGS sequence"/>
</dbReference>
<evidence type="ECO:0000313" key="2">
    <source>
        <dbReference type="EMBL" id="EHK41176.1"/>
    </source>
</evidence>
<evidence type="ECO:0000313" key="3">
    <source>
        <dbReference type="Proteomes" id="UP000005426"/>
    </source>
</evidence>
<accession>G9P4H6</accession>
<gene>
    <name evidence="2" type="ORF">TRIATDRAFT_295126</name>
</gene>
<dbReference type="GeneID" id="25780436"/>
<evidence type="ECO:0000259" key="1">
    <source>
        <dbReference type="PROSITE" id="PS50181"/>
    </source>
</evidence>
<dbReference type="OrthoDB" id="2687876at2759"/>
<dbReference type="SUPFAM" id="SSF81383">
    <property type="entry name" value="F-box domain"/>
    <property type="match status" value="1"/>
</dbReference>
<dbReference type="eggNOG" id="ENOG502S5YZ">
    <property type="taxonomic scope" value="Eukaryota"/>
</dbReference>
<dbReference type="InterPro" id="IPR036047">
    <property type="entry name" value="F-box-like_dom_sf"/>
</dbReference>
<dbReference type="EMBL" id="ABDG02000027">
    <property type="protein sequence ID" value="EHK41176.1"/>
    <property type="molecule type" value="Genomic_DNA"/>
</dbReference>
<dbReference type="InterPro" id="IPR001810">
    <property type="entry name" value="F-box_dom"/>
</dbReference>
<dbReference type="RefSeq" id="XP_013939551.1">
    <property type="nucleotide sequence ID" value="XM_014084076.1"/>
</dbReference>
<dbReference type="STRING" id="452589.G9P4H6"/>
<protein>
    <recommendedName>
        <fullName evidence="1">F-box domain-containing protein</fullName>
    </recommendedName>
</protein>
<proteinExistence type="predicted"/>
<reference evidence="2 3" key="1">
    <citation type="journal article" date="2011" name="Genome Biol.">
        <title>Comparative genome sequence analysis underscores mycoparasitism as the ancestral life style of Trichoderma.</title>
        <authorList>
            <person name="Kubicek C.P."/>
            <person name="Herrera-Estrella A."/>
            <person name="Seidl-Seiboth V."/>
            <person name="Martinez D.A."/>
            <person name="Druzhinina I.S."/>
            <person name="Thon M."/>
            <person name="Zeilinger S."/>
            <person name="Casas-Flores S."/>
            <person name="Horwitz B.A."/>
            <person name="Mukherjee P.K."/>
            <person name="Mukherjee M."/>
            <person name="Kredics L."/>
            <person name="Alcaraz L.D."/>
            <person name="Aerts A."/>
            <person name="Antal Z."/>
            <person name="Atanasova L."/>
            <person name="Cervantes-Badillo M.G."/>
            <person name="Challacombe J."/>
            <person name="Chertkov O."/>
            <person name="McCluskey K."/>
            <person name="Coulpier F."/>
            <person name="Deshpande N."/>
            <person name="von Doehren H."/>
            <person name="Ebbole D.J."/>
            <person name="Esquivel-Naranjo E.U."/>
            <person name="Fekete E."/>
            <person name="Flipphi M."/>
            <person name="Glaser F."/>
            <person name="Gomez-Rodriguez E.Y."/>
            <person name="Gruber S."/>
            <person name="Han C."/>
            <person name="Henrissat B."/>
            <person name="Hermosa R."/>
            <person name="Hernandez-Onate M."/>
            <person name="Karaffa L."/>
            <person name="Kosti I."/>
            <person name="Le Crom S."/>
            <person name="Lindquist E."/>
            <person name="Lucas S."/>
            <person name="Luebeck M."/>
            <person name="Luebeck P.S."/>
            <person name="Margeot A."/>
            <person name="Metz B."/>
            <person name="Misra M."/>
            <person name="Nevalainen H."/>
            <person name="Omann M."/>
            <person name="Packer N."/>
            <person name="Perrone G."/>
            <person name="Uresti-Rivera E.E."/>
            <person name="Salamov A."/>
            <person name="Schmoll M."/>
            <person name="Seiboth B."/>
            <person name="Shapiro H."/>
            <person name="Sukno S."/>
            <person name="Tamayo-Ramos J.A."/>
            <person name="Tisch D."/>
            <person name="Wiest A."/>
            <person name="Wilkinson H.H."/>
            <person name="Zhang M."/>
            <person name="Coutinho P.M."/>
            <person name="Kenerley C.M."/>
            <person name="Monte E."/>
            <person name="Baker S.E."/>
            <person name="Grigoriev I.V."/>
        </authorList>
    </citation>
    <scope>NUCLEOTIDE SEQUENCE [LARGE SCALE GENOMIC DNA]</scope>
    <source>
        <strain evidence="3">ATCC 20476 / IMI 206040</strain>
    </source>
</reference>
<dbReference type="AlphaFoldDB" id="G9P4H6"/>
<dbReference type="PROSITE" id="PS50181">
    <property type="entry name" value="FBOX"/>
    <property type="match status" value="1"/>
</dbReference>
<dbReference type="OMA" id="GWYGTMR"/>
<dbReference type="HOGENOM" id="CLU_040048_2_1_1"/>